<name>A0ABS2SQD4_9BACI</name>
<dbReference type="EMBL" id="JAFBCV010000001">
    <property type="protein sequence ID" value="MBM7837455.1"/>
    <property type="molecule type" value="Genomic_DNA"/>
</dbReference>
<organism evidence="1 2">
    <name type="scientific">Shouchella xiaoxiensis</name>
    <dbReference type="NCBI Taxonomy" id="766895"/>
    <lineage>
        <taxon>Bacteria</taxon>
        <taxon>Bacillati</taxon>
        <taxon>Bacillota</taxon>
        <taxon>Bacilli</taxon>
        <taxon>Bacillales</taxon>
        <taxon>Bacillaceae</taxon>
        <taxon>Shouchella</taxon>
    </lineage>
</organism>
<proteinExistence type="predicted"/>
<accession>A0ABS2SQD4</accession>
<comment type="caution">
    <text evidence="1">The sequence shown here is derived from an EMBL/GenBank/DDBJ whole genome shotgun (WGS) entry which is preliminary data.</text>
</comment>
<dbReference type="InterPro" id="IPR007263">
    <property type="entry name" value="DCC1-like"/>
</dbReference>
<dbReference type="RefSeq" id="WP_204464375.1">
    <property type="nucleotide sequence ID" value="NZ_JAFBCV010000001.1"/>
</dbReference>
<gene>
    <name evidence="1" type="ORF">JOC54_000686</name>
</gene>
<dbReference type="InterPro" id="IPR052927">
    <property type="entry name" value="DCC_oxidoreductase"/>
</dbReference>
<evidence type="ECO:0000313" key="1">
    <source>
        <dbReference type="EMBL" id="MBM7837455.1"/>
    </source>
</evidence>
<dbReference type="Proteomes" id="UP001179280">
    <property type="component" value="Unassembled WGS sequence"/>
</dbReference>
<evidence type="ECO:0000313" key="2">
    <source>
        <dbReference type="Proteomes" id="UP001179280"/>
    </source>
</evidence>
<sequence length="130" mass="15180">MSGIILFDGVCNLCNQAVDFVIKQDKKGYYQFASLQSESGQRLKKEYGIPDHIDSMIVIENNRAFSKSDAAIKIVPKLSFYWQPARLAILIPRPIRNRLYEWIAKNRLRWFGEKETCRLPSPSERERFLP</sequence>
<dbReference type="Pfam" id="PF04134">
    <property type="entry name" value="DCC1-like"/>
    <property type="match status" value="1"/>
</dbReference>
<protein>
    <submittedName>
        <fullName evidence="1">DCC family thiol-disulfide oxidoreductase YuxK</fullName>
    </submittedName>
</protein>
<keyword evidence="2" id="KW-1185">Reference proteome</keyword>
<dbReference type="PANTHER" id="PTHR33639:SF2">
    <property type="entry name" value="DUF393 DOMAIN-CONTAINING PROTEIN"/>
    <property type="match status" value="1"/>
</dbReference>
<reference evidence="1" key="1">
    <citation type="submission" date="2021-01" db="EMBL/GenBank/DDBJ databases">
        <title>Genomic Encyclopedia of Type Strains, Phase IV (KMG-IV): sequencing the most valuable type-strain genomes for metagenomic binning, comparative biology and taxonomic classification.</title>
        <authorList>
            <person name="Goeker M."/>
        </authorList>
    </citation>
    <scope>NUCLEOTIDE SEQUENCE</scope>
    <source>
        <strain evidence="1">DSM 21943</strain>
    </source>
</reference>
<dbReference type="PANTHER" id="PTHR33639">
    <property type="entry name" value="THIOL-DISULFIDE OXIDOREDUCTASE DCC"/>
    <property type="match status" value="1"/>
</dbReference>